<evidence type="ECO:0000313" key="2">
    <source>
        <dbReference type="Proteomes" id="UP000199288"/>
    </source>
</evidence>
<sequence>MKFSIYLEGINLALRTSYDSAYPQGQRVFLSEFLRTYITESPFFTGE</sequence>
<organism evidence="1 2">
    <name type="scientific">Bowdeniella nasicola</name>
    <dbReference type="NCBI Taxonomy" id="208480"/>
    <lineage>
        <taxon>Bacteria</taxon>
        <taxon>Bacillati</taxon>
        <taxon>Actinomycetota</taxon>
        <taxon>Actinomycetes</taxon>
        <taxon>Actinomycetales</taxon>
        <taxon>Actinomycetaceae</taxon>
        <taxon>Bowdeniella</taxon>
    </lineage>
</organism>
<dbReference type="Proteomes" id="UP000199288">
    <property type="component" value="Unassembled WGS sequence"/>
</dbReference>
<keyword evidence="2" id="KW-1185">Reference proteome</keyword>
<proteinExistence type="predicted"/>
<accession>A0A1H4B7G8</accession>
<protein>
    <submittedName>
        <fullName evidence="1">Uncharacterized protein</fullName>
    </submittedName>
</protein>
<evidence type="ECO:0000313" key="1">
    <source>
        <dbReference type="EMBL" id="SEA43994.1"/>
    </source>
</evidence>
<dbReference type="AlphaFoldDB" id="A0A1H4B7G8"/>
<reference evidence="2" key="1">
    <citation type="submission" date="2016-10" db="EMBL/GenBank/DDBJ databases">
        <authorList>
            <person name="Varghese N."/>
            <person name="Submissions S."/>
        </authorList>
    </citation>
    <scope>NUCLEOTIDE SEQUENCE [LARGE SCALE GENOMIC DNA]</scope>
    <source>
        <strain evidence="2">KPR-1</strain>
    </source>
</reference>
<name>A0A1H4B7G8_9ACTO</name>
<dbReference type="EMBL" id="FNQV01000009">
    <property type="protein sequence ID" value="SEA43994.1"/>
    <property type="molecule type" value="Genomic_DNA"/>
</dbReference>
<gene>
    <name evidence="1" type="ORF">SAMN02910418_01593</name>
</gene>